<protein>
    <submittedName>
        <fullName evidence="2">Uncharacterized protein</fullName>
    </submittedName>
</protein>
<reference evidence="2 3" key="1">
    <citation type="submission" date="2021-01" db="EMBL/GenBank/DDBJ databases">
        <title>Genomic Encyclopedia of Type Strains, Phase IV (KMG-IV): sequencing the most valuable type-strain genomes for metagenomic binning, comparative biology and taxonomic classification.</title>
        <authorList>
            <person name="Goeker M."/>
        </authorList>
    </citation>
    <scope>NUCLEOTIDE SEQUENCE [LARGE SCALE GENOMIC DNA]</scope>
    <source>
        <strain evidence="2 3">DSM 105453</strain>
    </source>
</reference>
<gene>
    <name evidence="2" type="ORF">JOC94_004574</name>
</gene>
<keyword evidence="1" id="KW-1133">Transmembrane helix</keyword>
<sequence>MDNKQKFFVHLITFIVGHIVLNIFIRLEKVPKSLENIQHIFKSNKIWVYFSEVNITIIVIWLVILIIDFFFVFLNQKKR</sequence>
<dbReference type="EMBL" id="JAFBFH010000053">
    <property type="protein sequence ID" value="MBM7717545.1"/>
    <property type="molecule type" value="Genomic_DNA"/>
</dbReference>
<feature type="transmembrane region" description="Helical" evidence="1">
    <location>
        <begin position="7"/>
        <end position="27"/>
    </location>
</feature>
<evidence type="ECO:0000256" key="1">
    <source>
        <dbReference type="SAM" id="Phobius"/>
    </source>
</evidence>
<dbReference type="Proteomes" id="UP000823485">
    <property type="component" value="Unassembled WGS sequence"/>
</dbReference>
<keyword evidence="1" id="KW-0472">Membrane</keyword>
<evidence type="ECO:0000313" key="3">
    <source>
        <dbReference type="Proteomes" id="UP000823485"/>
    </source>
</evidence>
<proteinExistence type="predicted"/>
<organism evidence="2 3">
    <name type="scientific">Siminovitchia thermophila</name>
    <dbReference type="NCBI Taxonomy" id="1245522"/>
    <lineage>
        <taxon>Bacteria</taxon>
        <taxon>Bacillati</taxon>
        <taxon>Bacillota</taxon>
        <taxon>Bacilli</taxon>
        <taxon>Bacillales</taxon>
        <taxon>Bacillaceae</taxon>
        <taxon>Siminovitchia</taxon>
    </lineage>
</organism>
<evidence type="ECO:0000313" key="2">
    <source>
        <dbReference type="EMBL" id="MBM7717545.1"/>
    </source>
</evidence>
<comment type="caution">
    <text evidence="2">The sequence shown here is derived from an EMBL/GenBank/DDBJ whole genome shotgun (WGS) entry which is preliminary data.</text>
</comment>
<feature type="transmembrane region" description="Helical" evidence="1">
    <location>
        <begin position="47"/>
        <end position="74"/>
    </location>
</feature>
<name>A0ABS2RDS7_9BACI</name>
<keyword evidence="1" id="KW-0812">Transmembrane</keyword>
<accession>A0ABS2RDS7</accession>
<keyword evidence="3" id="KW-1185">Reference proteome</keyword>